<dbReference type="InterPro" id="IPR041657">
    <property type="entry name" value="HTH_17"/>
</dbReference>
<reference evidence="2" key="1">
    <citation type="journal article" date="2014" name="Int. J. Syst. Evol. Microbiol.">
        <title>Complete genome sequence of Corynebacterium casei LMG S-19264T (=DSM 44701T), isolated from a smear-ripened cheese.</title>
        <authorList>
            <consortium name="US DOE Joint Genome Institute (JGI-PGF)"/>
            <person name="Walter F."/>
            <person name="Albersmeier A."/>
            <person name="Kalinowski J."/>
            <person name="Ruckert C."/>
        </authorList>
    </citation>
    <scope>NUCLEOTIDE SEQUENCE</scope>
    <source>
        <strain evidence="2">JCM 31311</strain>
    </source>
</reference>
<dbReference type="NCBIfam" id="TIGR01764">
    <property type="entry name" value="excise"/>
    <property type="match status" value="1"/>
</dbReference>
<dbReference type="EMBL" id="BMQL01000013">
    <property type="protein sequence ID" value="GGR11518.1"/>
    <property type="molecule type" value="Genomic_DNA"/>
</dbReference>
<dbReference type="InterPro" id="IPR010093">
    <property type="entry name" value="SinI_DNA-bd"/>
</dbReference>
<dbReference type="RefSeq" id="WP_189090898.1">
    <property type="nucleotide sequence ID" value="NZ_BMQL01000013.1"/>
</dbReference>
<protein>
    <recommendedName>
        <fullName evidence="1">Helix-turn-helix domain-containing protein</fullName>
    </recommendedName>
</protein>
<comment type="caution">
    <text evidence="2">The sequence shown here is derived from an EMBL/GenBank/DDBJ whole genome shotgun (WGS) entry which is preliminary data.</text>
</comment>
<reference evidence="2" key="2">
    <citation type="submission" date="2020-09" db="EMBL/GenBank/DDBJ databases">
        <authorList>
            <person name="Sun Q."/>
            <person name="Ohkuma M."/>
        </authorList>
    </citation>
    <scope>NUCLEOTIDE SEQUENCE</scope>
    <source>
        <strain evidence="2">JCM 31311</strain>
    </source>
</reference>
<dbReference type="Proteomes" id="UP000603865">
    <property type="component" value="Unassembled WGS sequence"/>
</dbReference>
<organism evidence="2 3">
    <name type="scientific">Deinococcus ruber</name>
    <dbReference type="NCBI Taxonomy" id="1848197"/>
    <lineage>
        <taxon>Bacteria</taxon>
        <taxon>Thermotogati</taxon>
        <taxon>Deinococcota</taxon>
        <taxon>Deinococci</taxon>
        <taxon>Deinococcales</taxon>
        <taxon>Deinococcaceae</taxon>
        <taxon>Deinococcus</taxon>
    </lineage>
</organism>
<dbReference type="GO" id="GO:0003677">
    <property type="term" value="F:DNA binding"/>
    <property type="evidence" value="ECO:0007669"/>
    <property type="project" value="InterPro"/>
</dbReference>
<proteinExistence type="predicted"/>
<gene>
    <name evidence="2" type="ORF">GCM10008957_25520</name>
</gene>
<evidence type="ECO:0000259" key="1">
    <source>
        <dbReference type="Pfam" id="PF12728"/>
    </source>
</evidence>
<dbReference type="Pfam" id="PF12728">
    <property type="entry name" value="HTH_17"/>
    <property type="match status" value="1"/>
</dbReference>
<dbReference type="AlphaFoldDB" id="A0A918C8W2"/>
<name>A0A918C8W2_9DEIO</name>
<keyword evidence="3" id="KW-1185">Reference proteome</keyword>
<sequence length="70" mass="7982">MTQRLFYTPSELADVLRLSGETIRRRLRTGETKGVRIGDTWRVPRTEVLELIGPDTLDALDAQLDQQNAQ</sequence>
<evidence type="ECO:0000313" key="2">
    <source>
        <dbReference type="EMBL" id="GGR11518.1"/>
    </source>
</evidence>
<feature type="domain" description="Helix-turn-helix" evidence="1">
    <location>
        <begin position="6"/>
        <end position="52"/>
    </location>
</feature>
<accession>A0A918C8W2</accession>
<evidence type="ECO:0000313" key="3">
    <source>
        <dbReference type="Proteomes" id="UP000603865"/>
    </source>
</evidence>